<feature type="transmembrane region" description="Helical" evidence="2">
    <location>
        <begin position="216"/>
        <end position="235"/>
    </location>
</feature>
<organism evidence="3 4">
    <name type="scientific">Mucor lusitanicus CBS 277.49</name>
    <dbReference type="NCBI Taxonomy" id="747725"/>
    <lineage>
        <taxon>Eukaryota</taxon>
        <taxon>Fungi</taxon>
        <taxon>Fungi incertae sedis</taxon>
        <taxon>Mucoromycota</taxon>
        <taxon>Mucoromycotina</taxon>
        <taxon>Mucoromycetes</taxon>
        <taxon>Mucorales</taxon>
        <taxon>Mucorineae</taxon>
        <taxon>Mucoraceae</taxon>
        <taxon>Mucor</taxon>
    </lineage>
</organism>
<keyword evidence="4" id="KW-1185">Reference proteome</keyword>
<evidence type="ECO:0000256" key="1">
    <source>
        <dbReference type="SAM" id="MobiDB-lite"/>
    </source>
</evidence>
<protein>
    <submittedName>
        <fullName evidence="3">Uncharacterized protein</fullName>
    </submittedName>
</protein>
<dbReference type="VEuPathDB" id="FungiDB:MUCCIDRAFT_81648"/>
<feature type="transmembrane region" description="Helical" evidence="2">
    <location>
        <begin position="98"/>
        <end position="116"/>
    </location>
</feature>
<reference evidence="3 4" key="1">
    <citation type="submission" date="2015-06" db="EMBL/GenBank/DDBJ databases">
        <title>Expansion of signal transduction pathways in fungi by whole-genome duplication.</title>
        <authorList>
            <consortium name="DOE Joint Genome Institute"/>
            <person name="Corrochano L.M."/>
            <person name="Kuo A."/>
            <person name="Marcet-Houben M."/>
            <person name="Polaino S."/>
            <person name="Salamov A."/>
            <person name="Villalobos J.M."/>
            <person name="Alvarez M.I."/>
            <person name="Avalos J."/>
            <person name="Benito E.P."/>
            <person name="Benoit I."/>
            <person name="Burger G."/>
            <person name="Camino L.P."/>
            <person name="Canovas D."/>
            <person name="Cerda-Olmedo E."/>
            <person name="Cheng J.-F."/>
            <person name="Dominguez A."/>
            <person name="Elias M."/>
            <person name="Eslava A.P."/>
            <person name="Glaser F."/>
            <person name="Grimwood J."/>
            <person name="Gutierrez G."/>
            <person name="Heitman J."/>
            <person name="Henrissat B."/>
            <person name="Iturriaga E.A."/>
            <person name="Lang B.F."/>
            <person name="Lavin J.L."/>
            <person name="Lee S."/>
            <person name="Li W."/>
            <person name="Lindquist E."/>
            <person name="Lopez-Garcia S."/>
            <person name="Luque E.M."/>
            <person name="Marcos A.T."/>
            <person name="Martin J."/>
            <person name="Mccluskey K."/>
            <person name="Medina H.R."/>
            <person name="Miralles-Duran A."/>
            <person name="Miyazaki A."/>
            <person name="Munoz-Torres E."/>
            <person name="Oguiza J.A."/>
            <person name="Ohm R."/>
            <person name="Olmedo M."/>
            <person name="Orejas M."/>
            <person name="Ortiz-Castellanos L."/>
            <person name="Pisabarro A.G."/>
            <person name="Rodriguez-Romero J."/>
            <person name="Ruiz-Herrera J."/>
            <person name="Ruiz-Vazquez R."/>
            <person name="Sanz C."/>
            <person name="Schackwitz W."/>
            <person name="Schmutz J."/>
            <person name="Shahriari M."/>
            <person name="Shelest E."/>
            <person name="Silva-Franco F."/>
            <person name="Soanes D."/>
            <person name="Syed K."/>
            <person name="Tagua V.G."/>
            <person name="Talbot N.J."/>
            <person name="Thon M."/>
            <person name="De Vries R.P."/>
            <person name="Wiebenga A."/>
            <person name="Yadav J.S."/>
            <person name="Braun E.L."/>
            <person name="Baker S."/>
            <person name="Garre V."/>
            <person name="Horwitz B."/>
            <person name="Torres-Martinez S."/>
            <person name="Idnurm A."/>
            <person name="Herrera-Estrella A."/>
            <person name="Gabaldon T."/>
            <person name="Grigoriev I.V."/>
        </authorList>
    </citation>
    <scope>NUCLEOTIDE SEQUENCE [LARGE SCALE GENOMIC DNA]</scope>
    <source>
        <strain evidence="3 4">CBS 277.49</strain>
    </source>
</reference>
<keyword evidence="2" id="KW-1133">Transmembrane helix</keyword>
<proteinExistence type="predicted"/>
<sequence>MTKECLREKKPQQLSDDSNNAKLAKEATSVENDTPKATQYPQEKSIIHCPTSMVLLFILFVEALAITAMQGCIIYYHTLVFAQCVFSLRTLGLSQVDLIYHGILIMAFVLIFQDTVDENVSNIKPFEYAILVLVPICFVVMAGCIVKLYSLFKWNHYKSHTLSPSAAGNSGDDDDTRLRTTLMAWSILTGLLKLDFFFLFAYAAQLVPSSMMEYTVPPYESVVVFCASVLAFLLATQGTRTENIKAMWLFSLVLLGSVGYLGYRLFTFGIPRDVTRDPYLVNVIAMYTQLYCIGR</sequence>
<dbReference type="EMBL" id="AMYB01000004">
    <property type="protein sequence ID" value="OAD03667.1"/>
    <property type="molecule type" value="Genomic_DNA"/>
</dbReference>
<comment type="caution">
    <text evidence="3">The sequence shown here is derived from an EMBL/GenBank/DDBJ whole genome shotgun (WGS) entry which is preliminary data.</text>
</comment>
<evidence type="ECO:0000313" key="4">
    <source>
        <dbReference type="Proteomes" id="UP000077051"/>
    </source>
</evidence>
<dbReference type="InterPro" id="IPR040410">
    <property type="entry name" value="UPF0658_Golgi"/>
</dbReference>
<dbReference type="PANTHER" id="PTHR34391">
    <property type="entry name" value="UPF0658 GOLGI APPARATUS MEMBRANE PROTEIN C1952.10C-RELATED"/>
    <property type="match status" value="1"/>
</dbReference>
<keyword evidence="2" id="KW-0812">Transmembrane</keyword>
<accession>A0A168LL65</accession>
<keyword evidence="2" id="KW-0472">Membrane</keyword>
<feature type="region of interest" description="Disordered" evidence="1">
    <location>
        <begin position="1"/>
        <end position="37"/>
    </location>
</feature>
<evidence type="ECO:0000313" key="3">
    <source>
        <dbReference type="EMBL" id="OAD03667.1"/>
    </source>
</evidence>
<dbReference type="OrthoDB" id="2284196at2759"/>
<evidence type="ECO:0000256" key="2">
    <source>
        <dbReference type="SAM" id="Phobius"/>
    </source>
</evidence>
<gene>
    <name evidence="3" type="ORF">MUCCIDRAFT_81648</name>
</gene>
<feature type="transmembrane region" description="Helical" evidence="2">
    <location>
        <begin position="247"/>
        <end position="266"/>
    </location>
</feature>
<feature type="transmembrane region" description="Helical" evidence="2">
    <location>
        <begin position="128"/>
        <end position="152"/>
    </location>
</feature>
<dbReference type="AlphaFoldDB" id="A0A168LL65"/>
<feature type="transmembrane region" description="Helical" evidence="2">
    <location>
        <begin position="54"/>
        <end position="78"/>
    </location>
</feature>
<feature type="compositionally biased region" description="Polar residues" evidence="1">
    <location>
        <begin position="12"/>
        <end position="21"/>
    </location>
</feature>
<dbReference type="Proteomes" id="UP000077051">
    <property type="component" value="Unassembled WGS sequence"/>
</dbReference>
<feature type="compositionally biased region" description="Basic and acidic residues" evidence="1">
    <location>
        <begin position="1"/>
        <end position="11"/>
    </location>
</feature>
<dbReference type="GO" id="GO:0005794">
    <property type="term" value="C:Golgi apparatus"/>
    <property type="evidence" value="ECO:0007669"/>
    <property type="project" value="TreeGrafter"/>
</dbReference>
<dbReference type="PANTHER" id="PTHR34391:SF1">
    <property type="entry name" value="UPF0658 GOLGI APPARATUS MEMBRANE PROTEIN C1952.10C-RELATED"/>
    <property type="match status" value="1"/>
</dbReference>
<name>A0A168LL65_MUCCL</name>
<feature type="transmembrane region" description="Helical" evidence="2">
    <location>
        <begin position="182"/>
        <end position="204"/>
    </location>
</feature>